<dbReference type="Proteomes" id="UP000054843">
    <property type="component" value="Unassembled WGS sequence"/>
</dbReference>
<dbReference type="AlphaFoldDB" id="A0A0V1M2J7"/>
<gene>
    <name evidence="2" type="ORF">T10_5671</name>
</gene>
<evidence type="ECO:0000313" key="2">
    <source>
        <dbReference type="EMBL" id="KRZ65866.1"/>
    </source>
</evidence>
<sequence length="65" mass="7083">MDLVTQLQNRANDLLQSSSQQPDSSHEPAIPRQGECVPLSAIVQISKLPTFSGGILEFKAFWGTV</sequence>
<proteinExistence type="predicted"/>
<comment type="caution">
    <text evidence="2">The sequence shown here is derived from an EMBL/GenBank/DDBJ whole genome shotgun (WGS) entry which is preliminary data.</text>
</comment>
<feature type="compositionally biased region" description="Low complexity" evidence="1">
    <location>
        <begin position="13"/>
        <end position="23"/>
    </location>
</feature>
<feature type="compositionally biased region" description="Polar residues" evidence="1">
    <location>
        <begin position="1"/>
        <end position="11"/>
    </location>
</feature>
<accession>A0A0V1M2J7</accession>
<protein>
    <submittedName>
        <fullName evidence="2">Uncharacterized protein</fullName>
    </submittedName>
</protein>
<name>A0A0V1M2J7_9BILA</name>
<feature type="region of interest" description="Disordered" evidence="1">
    <location>
        <begin position="1"/>
        <end position="32"/>
    </location>
</feature>
<evidence type="ECO:0000256" key="1">
    <source>
        <dbReference type="SAM" id="MobiDB-lite"/>
    </source>
</evidence>
<dbReference type="EMBL" id="JYDO01000287">
    <property type="protein sequence ID" value="KRZ65866.1"/>
    <property type="molecule type" value="Genomic_DNA"/>
</dbReference>
<dbReference type="OrthoDB" id="5864015at2759"/>
<keyword evidence="3" id="KW-1185">Reference proteome</keyword>
<organism evidence="2 3">
    <name type="scientific">Trichinella papuae</name>
    <dbReference type="NCBI Taxonomy" id="268474"/>
    <lineage>
        <taxon>Eukaryota</taxon>
        <taxon>Metazoa</taxon>
        <taxon>Ecdysozoa</taxon>
        <taxon>Nematoda</taxon>
        <taxon>Enoplea</taxon>
        <taxon>Dorylaimia</taxon>
        <taxon>Trichinellida</taxon>
        <taxon>Trichinellidae</taxon>
        <taxon>Trichinella</taxon>
    </lineage>
</organism>
<reference evidence="2 3" key="1">
    <citation type="submission" date="2015-01" db="EMBL/GenBank/DDBJ databases">
        <title>Evolution of Trichinella species and genotypes.</title>
        <authorList>
            <person name="Korhonen P.K."/>
            <person name="Edoardo P."/>
            <person name="Giuseppe L.R."/>
            <person name="Gasser R.B."/>
        </authorList>
    </citation>
    <scope>NUCLEOTIDE SEQUENCE [LARGE SCALE GENOMIC DNA]</scope>
    <source>
        <strain evidence="2">ISS1980</strain>
    </source>
</reference>
<evidence type="ECO:0000313" key="3">
    <source>
        <dbReference type="Proteomes" id="UP000054843"/>
    </source>
</evidence>